<reference evidence="3" key="1">
    <citation type="submission" date="2022-01" db="EMBL/GenBank/DDBJ databases">
        <authorList>
            <person name="Braso-Vives M."/>
        </authorList>
    </citation>
    <scope>NUCLEOTIDE SEQUENCE</scope>
</reference>
<protein>
    <submittedName>
        <fullName evidence="3">Hypp8160 protein</fullName>
    </submittedName>
</protein>
<evidence type="ECO:0000256" key="1">
    <source>
        <dbReference type="SAM" id="SignalP"/>
    </source>
</evidence>
<dbReference type="Proteomes" id="UP000838412">
    <property type="component" value="Chromosome 16"/>
</dbReference>
<dbReference type="AlphaFoldDB" id="A0A8K0ED17"/>
<gene>
    <name evidence="3" type="primary">Hypp8160</name>
    <name evidence="3" type="ORF">BLAG_LOCUS9803</name>
</gene>
<dbReference type="InterPro" id="IPR026820">
    <property type="entry name" value="VioB/RebD_dom"/>
</dbReference>
<dbReference type="CDD" id="cd00657">
    <property type="entry name" value="Ferritin_like"/>
    <property type="match status" value="1"/>
</dbReference>
<dbReference type="PANTHER" id="PTHR34400">
    <property type="match status" value="1"/>
</dbReference>
<keyword evidence="1" id="KW-0732">Signal</keyword>
<dbReference type="EMBL" id="OV696701">
    <property type="protein sequence ID" value="CAH1248469.1"/>
    <property type="molecule type" value="Genomic_DNA"/>
</dbReference>
<sequence>MATALKASLIVFLALGLLATPEAGFPRLHFSGLFLADTSTLNNDPHNFNIDNFDINRDPPCYPNYTFPHCNWNPRGGGDFRLFNCSVTKVCYKSGKCTTNDPIVGRGITGSNDTVAAKMVDLDPYYQMYTSQLWGLVVGVEGAFQGTFKVNTVMDIWQRCKEEKCLGDPGSSGYWSSVLKSVTWLNKGDPKSTQSKKVPTFIDQLKYPHGGADTAESLYIKFTVDMMNEDPRTPNFAYGRVIGSISSVDNKESLELGFPEFTRMLWGQGIISALVGHQVLPEMKDYYHAPFYMDDVNNKVVVDLSNSLPTHLNGTLVDHGNLFLLLIYSKSSLHIKDGMIKNCGDILNDPSINVGAIGYTTDDWLLQDAGIVILDMDMAMEERPVVMVVKEEAPPCQSCQKQCLPVLVEHPEGLYIGAAEDRVFRIPKPITKTESSVEEDDETDKVSWSLKIFATAFGKVATGVEFNVSLRMDPNRKAICKPENAIDVVSDSPNQQKTHGKYTTDSQGLAVIKFQTDVGGLDCSDPGVDIRREQQIEGQLYVYRVILPQEHGIAFPPDLQTYTHLYCKHEGKETYTWVDDIYQKFQRYDNLFPVMKPLFSLASYKQVIRSSTKKQLLHSLVLPIEDPNHMPVTRDLSPAKRNMVVNWLKSADLKYSRINPEIELTELIENLNLALRLEWATIPPYLSAYYSIKDGFNTKVGTLIKSIVVEEMNHLSLVANIINAIGGTPVLNNTDLIPTYPAPLPGGCHQSINIQLAKCSLHQIHDIFMVIEMPECSGKIIENINALEILDGDMSYTTEFDASDFASTDTVRSKCSDLEPETLDALLTEVTTKCKEMVENYQPDTIGAIYIHKILCPMIDLHNSGSLPFSGDHSKQYPRPFPVTDLCTAIMAIHLIVDQGEGGNPCDPFYKGINGERELSHYYKFAEIVHGKTLVEAQPDHYGYQQKEGEQDDGVCSKPEEDFFTPCKGQFCYPKKYEFAGAPIPFFENAVWPILPNPKSSKYPPGSRARKMSDRWNEKYTALIKCLHDMYNGNPGNMKKCFGIMSSLTVDAKRMVQTPIDPYGDPNIGPNVAPTFEWYPPVN</sequence>
<dbReference type="SUPFAM" id="SSF47240">
    <property type="entry name" value="Ferritin-like"/>
    <property type="match status" value="1"/>
</dbReference>
<dbReference type="Gene3D" id="1.20.1260.10">
    <property type="match status" value="1"/>
</dbReference>
<dbReference type="InterPro" id="IPR012347">
    <property type="entry name" value="Ferritin-like"/>
</dbReference>
<dbReference type="Pfam" id="PF12902">
    <property type="entry name" value="Ferritin-like"/>
    <property type="match status" value="1"/>
</dbReference>
<evidence type="ECO:0000313" key="3">
    <source>
        <dbReference type="EMBL" id="CAH1248469.1"/>
    </source>
</evidence>
<feature type="chain" id="PRO_5035445693" evidence="1">
    <location>
        <begin position="20"/>
        <end position="1083"/>
    </location>
</feature>
<evidence type="ECO:0000259" key="2">
    <source>
        <dbReference type="Pfam" id="PF12902"/>
    </source>
</evidence>
<accession>A0A8K0ED17</accession>
<dbReference type="OrthoDB" id="5966378at2759"/>
<name>A0A8K0ED17_BRALA</name>
<feature type="signal peptide" evidence="1">
    <location>
        <begin position="1"/>
        <end position="19"/>
    </location>
</feature>
<evidence type="ECO:0000313" key="4">
    <source>
        <dbReference type="Proteomes" id="UP000838412"/>
    </source>
</evidence>
<proteinExistence type="predicted"/>
<organism evidence="3 4">
    <name type="scientific">Branchiostoma lanceolatum</name>
    <name type="common">Common lancelet</name>
    <name type="synonym">Amphioxus lanceolatum</name>
    <dbReference type="NCBI Taxonomy" id="7740"/>
    <lineage>
        <taxon>Eukaryota</taxon>
        <taxon>Metazoa</taxon>
        <taxon>Chordata</taxon>
        <taxon>Cephalochordata</taxon>
        <taxon>Leptocardii</taxon>
        <taxon>Amphioxiformes</taxon>
        <taxon>Branchiostomatidae</taxon>
        <taxon>Branchiostoma</taxon>
    </lineage>
</organism>
<dbReference type="InterPro" id="IPR009078">
    <property type="entry name" value="Ferritin-like_SF"/>
</dbReference>
<feature type="domain" description="Iminophenyl-pyruvate dimer synthase" evidence="2">
    <location>
        <begin position="671"/>
        <end position="929"/>
    </location>
</feature>
<keyword evidence="4" id="KW-1185">Reference proteome</keyword>
<dbReference type="PANTHER" id="PTHR34400:SF4">
    <property type="entry name" value="MEMBRANE PROTEIN"/>
    <property type="match status" value="1"/>
</dbReference>